<protein>
    <submittedName>
        <fullName evidence="1">Uncharacterized protein</fullName>
    </submittedName>
</protein>
<gene>
    <name evidence="1" type="ORF">NQ317_008752</name>
</gene>
<organism evidence="1 2">
    <name type="scientific">Molorchus minor</name>
    <dbReference type="NCBI Taxonomy" id="1323400"/>
    <lineage>
        <taxon>Eukaryota</taxon>
        <taxon>Metazoa</taxon>
        <taxon>Ecdysozoa</taxon>
        <taxon>Arthropoda</taxon>
        <taxon>Hexapoda</taxon>
        <taxon>Insecta</taxon>
        <taxon>Pterygota</taxon>
        <taxon>Neoptera</taxon>
        <taxon>Endopterygota</taxon>
        <taxon>Coleoptera</taxon>
        <taxon>Polyphaga</taxon>
        <taxon>Cucujiformia</taxon>
        <taxon>Chrysomeloidea</taxon>
        <taxon>Cerambycidae</taxon>
        <taxon>Lamiinae</taxon>
        <taxon>Monochamini</taxon>
        <taxon>Molorchus</taxon>
    </lineage>
</organism>
<keyword evidence="2" id="KW-1185">Reference proteome</keyword>
<dbReference type="EMBL" id="JAPWTJ010001360">
    <property type="protein sequence ID" value="KAJ8972342.1"/>
    <property type="molecule type" value="Genomic_DNA"/>
</dbReference>
<reference evidence="1" key="1">
    <citation type="journal article" date="2023" name="Insect Mol. Biol.">
        <title>Genome sequencing provides insights into the evolution of gene families encoding plant cell wall-degrading enzymes in longhorned beetles.</title>
        <authorList>
            <person name="Shin N.R."/>
            <person name="Okamura Y."/>
            <person name="Kirsch R."/>
            <person name="Pauchet Y."/>
        </authorList>
    </citation>
    <scope>NUCLEOTIDE SEQUENCE</scope>
    <source>
        <strain evidence="1">MMC_N1</strain>
    </source>
</reference>
<dbReference type="Proteomes" id="UP001162164">
    <property type="component" value="Unassembled WGS sequence"/>
</dbReference>
<name>A0ABQ9J3E9_9CUCU</name>
<sequence>MPLFKLQPLLILYQFKGSVYVDFKLCLMLHMRQAGENVTQTDFYCHIKYGGDVRDAELDQLRHRLRETELAMERIVEQMAKVPLKLQVRYGVRESLLIRTIGSLAYASPCSCMPPLPCYKVLIADKSGLEEDNYNTGVHIHTSI</sequence>
<proteinExistence type="predicted"/>
<comment type="caution">
    <text evidence="1">The sequence shown here is derived from an EMBL/GenBank/DDBJ whole genome shotgun (WGS) entry which is preliminary data.</text>
</comment>
<evidence type="ECO:0000313" key="2">
    <source>
        <dbReference type="Proteomes" id="UP001162164"/>
    </source>
</evidence>
<evidence type="ECO:0000313" key="1">
    <source>
        <dbReference type="EMBL" id="KAJ8972342.1"/>
    </source>
</evidence>
<accession>A0ABQ9J3E9</accession>